<feature type="non-terminal residue" evidence="1">
    <location>
        <position position="1"/>
    </location>
</feature>
<sequence>NLYLLGVSKSKKSTHKFIKLSQIATDKLIKAFNIKKESKIFSPYIYYIGQKK</sequence>
<dbReference type="AlphaFoldDB" id="X1NRJ3"/>
<gene>
    <name evidence="1" type="ORF">S06H3_63463</name>
</gene>
<comment type="caution">
    <text evidence="1">The sequence shown here is derived from an EMBL/GenBank/DDBJ whole genome shotgun (WGS) entry which is preliminary data.</text>
</comment>
<protein>
    <submittedName>
        <fullName evidence="1">Uncharacterized protein</fullName>
    </submittedName>
</protein>
<proteinExistence type="predicted"/>
<name>X1NRJ3_9ZZZZ</name>
<dbReference type="EMBL" id="BARV01042101">
    <property type="protein sequence ID" value="GAI46657.1"/>
    <property type="molecule type" value="Genomic_DNA"/>
</dbReference>
<evidence type="ECO:0000313" key="1">
    <source>
        <dbReference type="EMBL" id="GAI46657.1"/>
    </source>
</evidence>
<organism evidence="1">
    <name type="scientific">marine sediment metagenome</name>
    <dbReference type="NCBI Taxonomy" id="412755"/>
    <lineage>
        <taxon>unclassified sequences</taxon>
        <taxon>metagenomes</taxon>
        <taxon>ecological metagenomes</taxon>
    </lineage>
</organism>
<accession>X1NRJ3</accession>
<reference evidence="1" key="1">
    <citation type="journal article" date="2014" name="Front. Microbiol.">
        <title>High frequency of phylogenetically diverse reductive dehalogenase-homologous genes in deep subseafloor sedimentary metagenomes.</title>
        <authorList>
            <person name="Kawai M."/>
            <person name="Futagami T."/>
            <person name="Toyoda A."/>
            <person name="Takaki Y."/>
            <person name="Nishi S."/>
            <person name="Hori S."/>
            <person name="Arai W."/>
            <person name="Tsubouchi T."/>
            <person name="Morono Y."/>
            <person name="Uchiyama I."/>
            <person name="Ito T."/>
            <person name="Fujiyama A."/>
            <person name="Inagaki F."/>
            <person name="Takami H."/>
        </authorList>
    </citation>
    <scope>NUCLEOTIDE SEQUENCE</scope>
    <source>
        <strain evidence="1">Expedition CK06-06</strain>
    </source>
</reference>